<protein>
    <submittedName>
        <fullName evidence="1">Uncharacterized protein</fullName>
    </submittedName>
</protein>
<sequence>MDIDYENGAFGRHFAMLAKGSIDKASPARPLAQRNFPAMMMETRDPVSWLFSRAC</sequence>
<dbReference type="Proteomes" id="UP000001600">
    <property type="component" value="Chromosome 1"/>
</dbReference>
<dbReference type="HOGENOM" id="CLU_3021575_0_0_5"/>
<accession>B9JDC7</accession>
<dbReference type="STRING" id="311403.Arad_4572"/>
<gene>
    <name evidence="1" type="ordered locus">Arad_4572</name>
</gene>
<evidence type="ECO:0000313" key="1">
    <source>
        <dbReference type="EMBL" id="ACM28256.1"/>
    </source>
</evidence>
<dbReference type="KEGG" id="ara:Arad_4572"/>
<dbReference type="EMBL" id="CP000628">
    <property type="protein sequence ID" value="ACM28256.1"/>
    <property type="molecule type" value="Genomic_DNA"/>
</dbReference>
<evidence type="ECO:0000313" key="2">
    <source>
        <dbReference type="Proteomes" id="UP000001600"/>
    </source>
</evidence>
<proteinExistence type="predicted"/>
<name>B9JDC7_RHIR8</name>
<reference evidence="1 2" key="1">
    <citation type="journal article" date="2009" name="J. Bacteriol.">
        <title>Genome sequences of three Agrobacterium biovars help elucidate the evolution of multichromosome genomes in bacteria.</title>
        <authorList>
            <person name="Slater S.C."/>
            <person name="Goldman B.S."/>
            <person name="Goodner B."/>
            <person name="Setubal J.C."/>
            <person name="Farrand S.K."/>
            <person name="Nester E.W."/>
            <person name="Burr T.J."/>
            <person name="Banta L."/>
            <person name="Dickerman A.W."/>
            <person name="Paulsen I."/>
            <person name="Otten L."/>
            <person name="Suen G."/>
            <person name="Welch R."/>
            <person name="Almeida N.F."/>
            <person name="Arnold F."/>
            <person name="Burton O.T."/>
            <person name="Du Z."/>
            <person name="Ewing A."/>
            <person name="Godsy E."/>
            <person name="Heisel S."/>
            <person name="Houmiel K.L."/>
            <person name="Jhaveri J."/>
            <person name="Lu J."/>
            <person name="Miller N.M."/>
            <person name="Norton S."/>
            <person name="Chen Q."/>
            <person name="Phoolcharoen W."/>
            <person name="Ohlin V."/>
            <person name="Ondrusek D."/>
            <person name="Pride N."/>
            <person name="Stricklin S.L."/>
            <person name="Sun J."/>
            <person name="Wheeler C."/>
            <person name="Wilson L."/>
            <person name="Zhu H."/>
            <person name="Wood D.W."/>
        </authorList>
    </citation>
    <scope>NUCLEOTIDE SEQUENCE [LARGE SCALE GENOMIC DNA]</scope>
    <source>
        <strain evidence="2">K84 / ATCC BAA-868</strain>
    </source>
</reference>
<organism evidence="1 2">
    <name type="scientific">Rhizobium rhizogenes (strain K84 / ATCC BAA-868)</name>
    <name type="common">Agrobacterium radiobacter</name>
    <dbReference type="NCBI Taxonomy" id="311403"/>
    <lineage>
        <taxon>Bacteria</taxon>
        <taxon>Pseudomonadati</taxon>
        <taxon>Pseudomonadota</taxon>
        <taxon>Alphaproteobacteria</taxon>
        <taxon>Hyphomicrobiales</taxon>
        <taxon>Rhizobiaceae</taxon>
        <taxon>Rhizobium/Agrobacterium group</taxon>
        <taxon>Rhizobium</taxon>
    </lineage>
</organism>
<dbReference type="AlphaFoldDB" id="B9JDC7"/>